<dbReference type="GO" id="GO:0071233">
    <property type="term" value="P:cellular response to L-leucine"/>
    <property type="evidence" value="ECO:0007669"/>
    <property type="project" value="TreeGrafter"/>
</dbReference>
<feature type="compositionally biased region" description="Low complexity" evidence="4">
    <location>
        <begin position="208"/>
        <end position="225"/>
    </location>
</feature>
<keyword evidence="3" id="KW-0963">Cytoplasm</keyword>
<dbReference type="InterPro" id="IPR006730">
    <property type="entry name" value="Sestrin"/>
</dbReference>
<comment type="similarity">
    <text evidence="2">Belongs to the sestrin family.</text>
</comment>
<comment type="subcellular location">
    <subcellularLocation>
        <location evidence="1">Cytoplasm</location>
    </subcellularLocation>
</comment>
<reference evidence="5" key="1">
    <citation type="journal article" date="2020" name="Microb. Genom.">
        <title>Genetic diversity of clinical and environmental Mucorales isolates obtained from an investigation of mucormycosis cases among solid organ transplant recipients.</title>
        <authorList>
            <person name="Nguyen M.H."/>
            <person name="Kaul D."/>
            <person name="Muto C."/>
            <person name="Cheng S.J."/>
            <person name="Richter R.A."/>
            <person name="Bruno V.M."/>
            <person name="Liu G."/>
            <person name="Beyhan S."/>
            <person name="Sundermann A.J."/>
            <person name="Mounaud S."/>
            <person name="Pasculle A.W."/>
            <person name="Nierman W.C."/>
            <person name="Driscoll E."/>
            <person name="Cumbie R."/>
            <person name="Clancy C.J."/>
            <person name="Dupont C.L."/>
        </authorList>
    </citation>
    <scope>NUCLEOTIDE SEQUENCE</scope>
    <source>
        <strain evidence="5">GL11</strain>
    </source>
</reference>
<dbReference type="GO" id="GO:1990253">
    <property type="term" value="P:cellular response to leucine starvation"/>
    <property type="evidence" value="ECO:0007669"/>
    <property type="project" value="TreeGrafter"/>
</dbReference>
<dbReference type="Proteomes" id="UP000716291">
    <property type="component" value="Unassembled WGS sequence"/>
</dbReference>
<evidence type="ECO:0000313" key="5">
    <source>
        <dbReference type="EMBL" id="KAG1310031.1"/>
    </source>
</evidence>
<dbReference type="Pfam" id="PF04636">
    <property type="entry name" value="PA26"/>
    <property type="match status" value="1"/>
</dbReference>
<gene>
    <name evidence="5" type="ORF">G6F64_004854</name>
</gene>
<comment type="caution">
    <text evidence="5">The sequence shown here is derived from an EMBL/GenBank/DDBJ whole genome shotgun (WGS) entry which is preliminary data.</text>
</comment>
<dbReference type="GO" id="GO:0016239">
    <property type="term" value="P:positive regulation of macroautophagy"/>
    <property type="evidence" value="ECO:0007669"/>
    <property type="project" value="TreeGrafter"/>
</dbReference>
<dbReference type="InterPro" id="IPR029032">
    <property type="entry name" value="AhpD-like"/>
</dbReference>
<organism evidence="5 6">
    <name type="scientific">Rhizopus oryzae</name>
    <name type="common">Mucormycosis agent</name>
    <name type="synonym">Rhizopus arrhizus var. delemar</name>
    <dbReference type="NCBI Taxonomy" id="64495"/>
    <lineage>
        <taxon>Eukaryota</taxon>
        <taxon>Fungi</taxon>
        <taxon>Fungi incertae sedis</taxon>
        <taxon>Mucoromycota</taxon>
        <taxon>Mucoromycotina</taxon>
        <taxon>Mucoromycetes</taxon>
        <taxon>Mucorales</taxon>
        <taxon>Mucorineae</taxon>
        <taxon>Rhizopodaceae</taxon>
        <taxon>Rhizopus</taxon>
    </lineage>
</organism>
<dbReference type="PANTHER" id="PTHR12474:SF0">
    <property type="entry name" value="SESTRIN HOMOLOG"/>
    <property type="match status" value="1"/>
</dbReference>
<dbReference type="GO" id="GO:0070728">
    <property type="term" value="F:L-leucine binding"/>
    <property type="evidence" value="ECO:0007669"/>
    <property type="project" value="TreeGrafter"/>
</dbReference>
<name>A0A9P6XBN8_RHIOR</name>
<evidence type="ECO:0000313" key="6">
    <source>
        <dbReference type="Proteomes" id="UP000716291"/>
    </source>
</evidence>
<dbReference type="AlphaFoldDB" id="A0A9P6XBN8"/>
<feature type="region of interest" description="Disordered" evidence="4">
    <location>
        <begin position="187"/>
        <end position="233"/>
    </location>
</feature>
<keyword evidence="6" id="KW-1185">Reference proteome</keyword>
<dbReference type="GO" id="GO:0005634">
    <property type="term" value="C:nucleus"/>
    <property type="evidence" value="ECO:0007669"/>
    <property type="project" value="InterPro"/>
</dbReference>
<dbReference type="PANTHER" id="PTHR12474">
    <property type="entry name" value="P53 REGULATED PA26 NUCLEAR PROTEIN SESTRIN"/>
    <property type="match status" value="1"/>
</dbReference>
<evidence type="ECO:0000256" key="1">
    <source>
        <dbReference type="ARBA" id="ARBA00004496"/>
    </source>
</evidence>
<evidence type="ECO:0000256" key="4">
    <source>
        <dbReference type="SAM" id="MobiDB-lite"/>
    </source>
</evidence>
<proteinExistence type="inferred from homology"/>
<evidence type="ECO:0008006" key="7">
    <source>
        <dbReference type="Google" id="ProtNLM"/>
    </source>
</evidence>
<dbReference type="GO" id="GO:0016684">
    <property type="term" value="F:oxidoreductase activity, acting on peroxide as acceptor"/>
    <property type="evidence" value="ECO:0007669"/>
    <property type="project" value="TreeGrafter"/>
</dbReference>
<dbReference type="GO" id="GO:1901031">
    <property type="term" value="P:regulation of response to reactive oxygen species"/>
    <property type="evidence" value="ECO:0007669"/>
    <property type="project" value="InterPro"/>
</dbReference>
<dbReference type="EMBL" id="JAANQT010000556">
    <property type="protein sequence ID" value="KAG1310031.1"/>
    <property type="molecule type" value="Genomic_DNA"/>
</dbReference>
<evidence type="ECO:0000256" key="2">
    <source>
        <dbReference type="ARBA" id="ARBA00008350"/>
    </source>
</evidence>
<sequence length="696" mass="78824">MQHDEVLESIRDSRANQLQACRQRIALFKGLQIESFEDRALALEKIIQVVKSFIRSSSSRSSLSPLSTSNATSPTAIINGCVTEEVETAEQQKNEEEVNDEYSEQLLYYLLTILRLSITCPYADVRQTFKELLSILKETTNCAIPQPKFNSPSHFISLYDIFSLESTSSSNQFVYYPRSSNISFSPWSSSVSQHNDENDPSMPETACTNSNDNNNDSIDTNNNNIPDANFSDFTGGRPSDEYVRQMMIKTFTEDGRLFNIQRIFSFFPSFFEIHHVTFTKITKAPLGPLHRTWKAYISIMVSALQKCQYMVSTFKLDFLYNGGNPDWLKGIDHIPAKLRNVSTLILKLARQPWNLNTEDITDLLTGDLGDAWSRGELVQAVLIIGTVLGLSSFILGCGITPEIDMTGGFDMTFGPCQGGIENELNINSNDLTATTTDTNWNNDDNQQDLLFSSDHGVGLGLSIDIEETTKDLISKLKSKKNSSLKEELIESLDKMDLNSEKRQMKIKTNFDLPTRNTLEINAIHEDLDRFIDPALSQSIQLQTFDSTQHSEFMLGEYCWEDHGCDLANYYLPDIGDDLVAEFTEAISITDWSIFHPVAEEVVDTSPLRYAIWYQTQKIMGVTKEDYTYADIPTFLNERMTQYLQDLCMSPHKIQRNDWCNLGISLRPEEKCHVNLLIASARKQAVLCYGLCLISEV</sequence>
<accession>A0A9P6XBN8</accession>
<protein>
    <recommendedName>
        <fullName evidence="7">PA26-domain-containing protein</fullName>
    </recommendedName>
</protein>
<evidence type="ECO:0000256" key="3">
    <source>
        <dbReference type="ARBA" id="ARBA00022490"/>
    </source>
</evidence>
<dbReference type="GO" id="GO:1904262">
    <property type="term" value="P:negative regulation of TORC1 signaling"/>
    <property type="evidence" value="ECO:0007669"/>
    <property type="project" value="TreeGrafter"/>
</dbReference>
<dbReference type="SUPFAM" id="SSF69118">
    <property type="entry name" value="AhpD-like"/>
    <property type="match status" value="1"/>
</dbReference>
<dbReference type="GO" id="GO:0005737">
    <property type="term" value="C:cytoplasm"/>
    <property type="evidence" value="ECO:0007669"/>
    <property type="project" value="UniProtKB-SubCell"/>
</dbReference>